<dbReference type="GO" id="GO:1990904">
    <property type="term" value="C:ribonucleoprotein complex"/>
    <property type="evidence" value="ECO:0007669"/>
    <property type="project" value="InterPro"/>
</dbReference>
<reference evidence="9 10" key="1">
    <citation type="journal article" date="2017" name="Nature">
        <title>The Apostasia genome and the evolution of orchids.</title>
        <authorList>
            <person name="Zhang G.Q."/>
            <person name="Liu K.W."/>
            <person name="Li Z."/>
            <person name="Lohaus R."/>
            <person name="Hsiao Y.Y."/>
            <person name="Niu S.C."/>
            <person name="Wang J.Y."/>
            <person name="Lin Y.C."/>
            <person name="Xu Q."/>
            <person name="Chen L.J."/>
            <person name="Yoshida K."/>
            <person name="Fujiwara S."/>
            <person name="Wang Z.W."/>
            <person name="Zhang Y.Q."/>
            <person name="Mitsuda N."/>
            <person name="Wang M."/>
            <person name="Liu G.H."/>
            <person name="Pecoraro L."/>
            <person name="Huang H.X."/>
            <person name="Xiao X.J."/>
            <person name="Lin M."/>
            <person name="Wu X.Y."/>
            <person name="Wu W.L."/>
            <person name="Chen Y.Y."/>
            <person name="Chang S.B."/>
            <person name="Sakamoto S."/>
            <person name="Ohme-Takagi M."/>
            <person name="Yagi M."/>
            <person name="Zeng S.J."/>
            <person name="Shen C.Y."/>
            <person name="Yeh C.M."/>
            <person name="Luo Y.B."/>
            <person name="Tsai W.C."/>
            <person name="Van de Peer Y."/>
            <person name="Liu Z.J."/>
        </authorList>
    </citation>
    <scope>NUCLEOTIDE SEQUENCE [LARGE SCALE GENOMIC DNA]</scope>
    <source>
        <strain evidence="10">cv. Shenzhen</strain>
        <tissue evidence="9">Stem</tissue>
    </source>
</reference>
<dbReference type="SUPFAM" id="SSF46785">
    <property type="entry name" value="Winged helix' DNA-binding domain"/>
    <property type="match status" value="1"/>
</dbReference>
<gene>
    <name evidence="9" type="ORF">AXF42_Ash006790</name>
</gene>
<dbReference type="OrthoDB" id="435402at2759"/>
<dbReference type="GO" id="GO:0003729">
    <property type="term" value="F:mRNA binding"/>
    <property type="evidence" value="ECO:0007669"/>
    <property type="project" value="TreeGrafter"/>
</dbReference>
<dbReference type="Gene3D" id="1.10.10.10">
    <property type="entry name" value="Winged helix-like DNA-binding domain superfamily/Winged helix DNA-binding domain"/>
    <property type="match status" value="1"/>
</dbReference>
<dbReference type="PROSITE" id="PS50961">
    <property type="entry name" value="HTH_LA"/>
    <property type="match status" value="1"/>
</dbReference>
<organism evidence="9 10">
    <name type="scientific">Apostasia shenzhenica</name>
    <dbReference type="NCBI Taxonomy" id="1088818"/>
    <lineage>
        <taxon>Eukaryota</taxon>
        <taxon>Viridiplantae</taxon>
        <taxon>Streptophyta</taxon>
        <taxon>Embryophyta</taxon>
        <taxon>Tracheophyta</taxon>
        <taxon>Spermatophyta</taxon>
        <taxon>Magnoliopsida</taxon>
        <taxon>Liliopsida</taxon>
        <taxon>Asparagales</taxon>
        <taxon>Orchidaceae</taxon>
        <taxon>Apostasioideae</taxon>
        <taxon>Apostasia</taxon>
    </lineage>
</organism>
<dbReference type="PRINTS" id="PR00302">
    <property type="entry name" value="LUPUSLA"/>
</dbReference>
<evidence type="ECO:0000256" key="4">
    <source>
        <dbReference type="ARBA" id="ARBA00023242"/>
    </source>
</evidence>
<proteinExistence type="predicted"/>
<dbReference type="SUPFAM" id="SSF54928">
    <property type="entry name" value="RNA-binding domain, RBD"/>
    <property type="match status" value="1"/>
</dbReference>
<dbReference type="GO" id="GO:0006396">
    <property type="term" value="P:RNA processing"/>
    <property type="evidence" value="ECO:0007669"/>
    <property type="project" value="InterPro"/>
</dbReference>
<feature type="region of interest" description="Disordered" evidence="6">
    <location>
        <begin position="1"/>
        <end position="21"/>
    </location>
</feature>
<dbReference type="CDD" id="cd08033">
    <property type="entry name" value="LARP_6"/>
    <property type="match status" value="1"/>
</dbReference>
<keyword evidence="4" id="KW-0539">Nucleus</keyword>
<evidence type="ECO:0008006" key="11">
    <source>
        <dbReference type="Google" id="ProtNLM"/>
    </source>
</evidence>
<dbReference type="GO" id="GO:0005634">
    <property type="term" value="C:nucleus"/>
    <property type="evidence" value="ECO:0007669"/>
    <property type="project" value="UniProtKB-SubCell"/>
</dbReference>
<evidence type="ECO:0000256" key="6">
    <source>
        <dbReference type="SAM" id="MobiDB-lite"/>
    </source>
</evidence>
<dbReference type="EMBL" id="KZ451979">
    <property type="protein sequence ID" value="PKA55588.1"/>
    <property type="molecule type" value="Genomic_DNA"/>
</dbReference>
<dbReference type="InterPro" id="IPR036388">
    <property type="entry name" value="WH-like_DNA-bd_sf"/>
</dbReference>
<dbReference type="FunFam" id="1.10.10.10:FF:000158">
    <property type="entry name" value="La ribonucleoprotein domain family member 7"/>
    <property type="match status" value="1"/>
</dbReference>
<dbReference type="PANTHER" id="PTHR22792:SF159">
    <property type="entry name" value="LA-RELATED PROTEIN 1B-RELATED"/>
    <property type="match status" value="1"/>
</dbReference>
<evidence type="ECO:0000256" key="1">
    <source>
        <dbReference type="ARBA" id="ARBA00002339"/>
    </source>
</evidence>
<dbReference type="STRING" id="1088818.A0A2I0AJ67"/>
<dbReference type="AlphaFoldDB" id="A0A2I0AJ67"/>
<dbReference type="InterPro" id="IPR012677">
    <property type="entry name" value="Nucleotide-bd_a/b_plait_sf"/>
</dbReference>
<evidence type="ECO:0000256" key="2">
    <source>
        <dbReference type="ARBA" id="ARBA00004123"/>
    </source>
</evidence>
<dbReference type="Proteomes" id="UP000236161">
    <property type="component" value="Unassembled WGS sequence"/>
</dbReference>
<dbReference type="SMART" id="SM00715">
    <property type="entry name" value="LA"/>
    <property type="match status" value="1"/>
</dbReference>
<dbReference type="InterPro" id="IPR000504">
    <property type="entry name" value="RRM_dom"/>
</dbReference>
<evidence type="ECO:0000256" key="3">
    <source>
        <dbReference type="ARBA" id="ARBA00022884"/>
    </source>
</evidence>
<feature type="domain" description="RRM" evidence="7">
    <location>
        <begin position="175"/>
        <end position="268"/>
    </location>
</feature>
<name>A0A2I0AJ67_9ASPA</name>
<comment type="subcellular location">
    <subcellularLocation>
        <location evidence="2">Nucleus</location>
    </subcellularLocation>
</comment>
<sequence>MEVQAPSSPPPPAAGDPSKVDPLAAEDLFSVVFDGDCTFHGHPYVGAETEVIFKESAPPAVGPPPDTDGATDSSCAADQYDVLRHRIVRQVEYYFSDENLPTDKFLMKHIKKDKDGYVPIAVVSSFRKLKKLTKDLELIEAALKTSSLLVVSSDGEKVKRLRPLQDNEVKDAKPRIVIVENLPEDHSEENIRRIFGNVGRILDVTICDPTEELAISKKGDLAISSKLHALIEYETVEAAENAVRLVSALNDEMDWRSGMRVGILQKRMEKYGLIQKARREIVSDNNCDTEASEKPSEDESAEKQNEDVRRGKYKSKNRGHHIGRGNVPKGSVIEDGGSSIKPFPGPRMPDGTRGFTLGRGRTVTT</sequence>
<protein>
    <recommendedName>
        <fullName evidence="11">La-related protein 6A</fullName>
    </recommendedName>
</protein>
<evidence type="ECO:0000259" key="7">
    <source>
        <dbReference type="PROSITE" id="PS50102"/>
    </source>
</evidence>
<evidence type="ECO:0000259" key="8">
    <source>
        <dbReference type="PROSITE" id="PS50961"/>
    </source>
</evidence>
<dbReference type="InterPro" id="IPR002344">
    <property type="entry name" value="Lupus_La"/>
</dbReference>
<dbReference type="InterPro" id="IPR006630">
    <property type="entry name" value="La_HTH"/>
</dbReference>
<dbReference type="PANTHER" id="PTHR22792">
    <property type="entry name" value="LUPUS LA PROTEIN-RELATED"/>
    <property type="match status" value="1"/>
</dbReference>
<dbReference type="InterPro" id="IPR035979">
    <property type="entry name" value="RBD_domain_sf"/>
</dbReference>
<dbReference type="Pfam" id="PF00076">
    <property type="entry name" value="RRM_1"/>
    <property type="match status" value="1"/>
</dbReference>
<evidence type="ECO:0000313" key="9">
    <source>
        <dbReference type="EMBL" id="PKA55588.1"/>
    </source>
</evidence>
<dbReference type="InterPro" id="IPR036390">
    <property type="entry name" value="WH_DNA-bd_sf"/>
</dbReference>
<dbReference type="Pfam" id="PF05383">
    <property type="entry name" value="La"/>
    <property type="match status" value="1"/>
</dbReference>
<feature type="compositionally biased region" description="Low complexity" evidence="6">
    <location>
        <begin position="351"/>
        <end position="365"/>
    </location>
</feature>
<dbReference type="Gene3D" id="3.30.70.330">
    <property type="match status" value="1"/>
</dbReference>
<accession>A0A2I0AJ67</accession>
<dbReference type="InterPro" id="IPR045180">
    <property type="entry name" value="La_dom_prot"/>
</dbReference>
<evidence type="ECO:0000313" key="10">
    <source>
        <dbReference type="Proteomes" id="UP000236161"/>
    </source>
</evidence>
<keyword evidence="10" id="KW-1185">Reference proteome</keyword>
<dbReference type="PROSITE" id="PS50102">
    <property type="entry name" value="RRM"/>
    <property type="match status" value="1"/>
</dbReference>
<keyword evidence="3 5" id="KW-0694">RNA-binding</keyword>
<feature type="domain" description="HTH La-type RNA-binding" evidence="8">
    <location>
        <begin position="77"/>
        <end position="168"/>
    </location>
</feature>
<comment type="function">
    <text evidence="1">Transcriptional regulator.</text>
</comment>
<feature type="region of interest" description="Disordered" evidence="6">
    <location>
        <begin position="284"/>
        <end position="365"/>
    </location>
</feature>
<feature type="compositionally biased region" description="Basic residues" evidence="6">
    <location>
        <begin position="311"/>
        <end position="323"/>
    </location>
</feature>
<feature type="compositionally biased region" description="Basic and acidic residues" evidence="6">
    <location>
        <begin position="291"/>
        <end position="310"/>
    </location>
</feature>
<evidence type="ECO:0000256" key="5">
    <source>
        <dbReference type="PROSITE-ProRule" id="PRU00332"/>
    </source>
</evidence>